<name>A0AAU7DNJ0_9BACT</name>
<feature type="compositionally biased region" description="Low complexity" evidence="1">
    <location>
        <begin position="39"/>
        <end position="53"/>
    </location>
</feature>
<feature type="chain" id="PRO_5043582577" evidence="2">
    <location>
        <begin position="31"/>
        <end position="570"/>
    </location>
</feature>
<proteinExistence type="predicted"/>
<feature type="compositionally biased region" description="Polar residues" evidence="1">
    <location>
        <begin position="214"/>
        <end position="223"/>
    </location>
</feature>
<gene>
    <name evidence="3" type="ORF">P8935_10375</name>
</gene>
<keyword evidence="2" id="KW-0732">Signal</keyword>
<protein>
    <submittedName>
        <fullName evidence="3">Uncharacterized protein</fullName>
    </submittedName>
</protein>
<feature type="signal peptide" evidence="2">
    <location>
        <begin position="1"/>
        <end position="30"/>
    </location>
</feature>
<reference evidence="3" key="1">
    <citation type="submission" date="2023-03" db="EMBL/GenBank/DDBJ databases">
        <title>Edaphobacter sp.</title>
        <authorList>
            <person name="Huber K.J."/>
            <person name="Papendorf J."/>
            <person name="Pilke C."/>
            <person name="Bunk B."/>
            <person name="Sproeer C."/>
            <person name="Pester M."/>
        </authorList>
    </citation>
    <scope>NUCLEOTIDE SEQUENCE</scope>
    <source>
        <strain evidence="3">DSM 110680</strain>
    </source>
</reference>
<evidence type="ECO:0000313" key="3">
    <source>
        <dbReference type="EMBL" id="XBH19702.1"/>
    </source>
</evidence>
<accession>A0AAU7DNJ0</accession>
<evidence type="ECO:0000256" key="2">
    <source>
        <dbReference type="SAM" id="SignalP"/>
    </source>
</evidence>
<dbReference type="AlphaFoldDB" id="A0AAU7DNJ0"/>
<sequence length="570" mass="62331">MSKLHQFSTIGRAVLWLTALLGVAVGGANAQTGAPKVSPAPQTSPSSQTSEPQAKPEGKADAQVPDKSKAGVEDGDTHITPDQAKQLFSLVDELLKFSSQESGFPIKSEVKRQMTTRGAVEHYLSEKFDEDEDAKRMQRSEIVLKKFGLLDRDFNLKPFLLALLKEQIEAYYDPKTKTVNMLDWISVDEQKPVLAHELTHALQDQHLDLDKWSDQTPPDVSRTSSEDNDHLAKDELDTAREAVTEGQATAVMMDDMLKPMGESLIGNPEIVEFIKKRMSGSDNSPMLARAPLLLSESLLFPYREGLSFEQDVWMDRGQAAAFTGALDRPPSSSWEIMNPREYEQGHVPTVPYLPNIHPLVDATYRPYDIGQVGQLDLHILAGLFGGENAARDLTPAWDGGIYWAGQRLNATPAEQATTKSISLFYLSAWKNQSSAQAFVRLYADELGRKYSGLKEQKIADNASNQADGSIEQVFSTNEGPVVITRRGKLVFVSESFDVPLARKLASLILESQGSGPLQSASLKGGAGLNPGESLSAPVVRFLSNCGVTKAVVDAALKVSHSSGQVPLEQR</sequence>
<feature type="region of interest" description="Disordered" evidence="1">
    <location>
        <begin position="209"/>
        <end position="231"/>
    </location>
</feature>
<organism evidence="3">
    <name type="scientific">Telmatobacter sp. DSM 110680</name>
    <dbReference type="NCBI Taxonomy" id="3036704"/>
    <lineage>
        <taxon>Bacteria</taxon>
        <taxon>Pseudomonadati</taxon>
        <taxon>Acidobacteriota</taxon>
        <taxon>Terriglobia</taxon>
        <taxon>Terriglobales</taxon>
        <taxon>Acidobacteriaceae</taxon>
        <taxon>Telmatobacter</taxon>
    </lineage>
</organism>
<feature type="region of interest" description="Disordered" evidence="1">
    <location>
        <begin position="31"/>
        <end position="79"/>
    </location>
</feature>
<evidence type="ECO:0000256" key="1">
    <source>
        <dbReference type="SAM" id="MobiDB-lite"/>
    </source>
</evidence>
<dbReference type="EMBL" id="CP121196">
    <property type="protein sequence ID" value="XBH19702.1"/>
    <property type="molecule type" value="Genomic_DNA"/>
</dbReference>
<dbReference type="RefSeq" id="WP_348264921.1">
    <property type="nucleotide sequence ID" value="NZ_CP121196.1"/>
</dbReference>
<feature type="compositionally biased region" description="Basic and acidic residues" evidence="1">
    <location>
        <begin position="54"/>
        <end position="79"/>
    </location>
</feature>